<evidence type="ECO:0000313" key="4">
    <source>
        <dbReference type="EMBL" id="TWI88524.1"/>
    </source>
</evidence>
<organism evidence="4 5">
    <name type="scientific">Chitinophaga japonensis</name>
    <name type="common">Flexibacter japonensis</name>
    <dbReference type="NCBI Taxonomy" id="104662"/>
    <lineage>
        <taxon>Bacteria</taxon>
        <taxon>Pseudomonadati</taxon>
        <taxon>Bacteroidota</taxon>
        <taxon>Chitinophagia</taxon>
        <taxon>Chitinophagales</taxon>
        <taxon>Chitinophagaceae</taxon>
        <taxon>Chitinophaga</taxon>
    </lineage>
</organism>
<keyword evidence="5" id="KW-1185">Reference proteome</keyword>
<dbReference type="GO" id="GO:0046872">
    <property type="term" value="F:metal ion binding"/>
    <property type="evidence" value="ECO:0007669"/>
    <property type="project" value="UniProtKB-KW"/>
</dbReference>
<proteinExistence type="predicted"/>
<dbReference type="SUPFAM" id="SSF51126">
    <property type="entry name" value="Pectin lyase-like"/>
    <property type="match status" value="1"/>
</dbReference>
<protein>
    <recommendedName>
        <fullName evidence="6">Pectate lyase</fullName>
    </recommendedName>
</protein>
<dbReference type="InterPro" id="IPR052063">
    <property type="entry name" value="Polysaccharide_Lyase_1"/>
</dbReference>
<gene>
    <name evidence="4" type="ORF">LX66_2609</name>
</gene>
<dbReference type="PANTHER" id="PTHR42970:SF1">
    <property type="entry name" value="PECTATE LYASE C-RELATED"/>
    <property type="match status" value="1"/>
</dbReference>
<keyword evidence="1" id="KW-0479">Metal-binding</keyword>
<feature type="signal peptide" evidence="3">
    <location>
        <begin position="1"/>
        <end position="25"/>
    </location>
</feature>
<dbReference type="PANTHER" id="PTHR42970">
    <property type="entry name" value="PECTATE LYASE C-RELATED"/>
    <property type="match status" value="1"/>
</dbReference>
<feature type="chain" id="PRO_5021891723" description="Pectate lyase" evidence="3">
    <location>
        <begin position="26"/>
        <end position="444"/>
    </location>
</feature>
<dbReference type="EMBL" id="VLLG01000003">
    <property type="protein sequence ID" value="TWI88524.1"/>
    <property type="molecule type" value="Genomic_DNA"/>
</dbReference>
<keyword evidence="2" id="KW-0325">Glycoprotein</keyword>
<evidence type="ECO:0000256" key="2">
    <source>
        <dbReference type="ARBA" id="ARBA00023180"/>
    </source>
</evidence>
<dbReference type="Proteomes" id="UP000316778">
    <property type="component" value="Unassembled WGS sequence"/>
</dbReference>
<dbReference type="Gene3D" id="2.160.20.10">
    <property type="entry name" value="Single-stranded right-handed beta-helix, Pectin lyase-like"/>
    <property type="match status" value="1"/>
</dbReference>
<dbReference type="AlphaFoldDB" id="A0A562T5J6"/>
<dbReference type="PROSITE" id="PS51257">
    <property type="entry name" value="PROKAR_LIPOPROTEIN"/>
    <property type="match status" value="1"/>
</dbReference>
<reference evidence="4 5" key="1">
    <citation type="journal article" date="2013" name="Stand. Genomic Sci.">
        <title>Genomic Encyclopedia of Type Strains, Phase I: The one thousand microbial genomes (KMG-I) project.</title>
        <authorList>
            <person name="Kyrpides N.C."/>
            <person name="Woyke T."/>
            <person name="Eisen J.A."/>
            <person name="Garrity G."/>
            <person name="Lilburn T.G."/>
            <person name="Beck B.J."/>
            <person name="Whitman W.B."/>
            <person name="Hugenholtz P."/>
            <person name="Klenk H.P."/>
        </authorList>
    </citation>
    <scope>NUCLEOTIDE SEQUENCE [LARGE SCALE GENOMIC DNA]</scope>
    <source>
        <strain evidence="4 5">DSM 13484</strain>
    </source>
</reference>
<keyword evidence="3" id="KW-0732">Signal</keyword>
<evidence type="ECO:0000256" key="1">
    <source>
        <dbReference type="ARBA" id="ARBA00022723"/>
    </source>
</evidence>
<evidence type="ECO:0000256" key="3">
    <source>
        <dbReference type="SAM" id="SignalP"/>
    </source>
</evidence>
<comment type="caution">
    <text evidence="4">The sequence shown here is derived from an EMBL/GenBank/DDBJ whole genome shotgun (WGS) entry which is preliminary data.</text>
</comment>
<dbReference type="RefSeq" id="WP_170232375.1">
    <property type="nucleotide sequence ID" value="NZ_BAAAFY010000001.1"/>
</dbReference>
<name>A0A562T5J6_CHIJA</name>
<dbReference type="InterPro" id="IPR011050">
    <property type="entry name" value="Pectin_lyase_fold/virulence"/>
</dbReference>
<evidence type="ECO:0008006" key="6">
    <source>
        <dbReference type="Google" id="ProtNLM"/>
    </source>
</evidence>
<sequence>MKKQNWLTCLLPALAACLFSYCLRAQQPAFPGAEGFGKYTSGGRGGRVLVVSTLADSGPGSLRAAVNTKGPRIIVFAVSGTIALQSPLQIRHNDVTIAGQSAPGDGICIRNYPTYINADNVIIRYLRFRLGDEAGQESDALGARKHRNIIIDHCSLSWSVDECASFYWNRDFTMQWCIVSESLNRSVHVKGAHGYGGIWGGEKASFHHNLLACHNSRNPRLAGSATTRNPEGELVDFRNNVIYNWMGNSIYGGEQGQYNLVNNYYKPGPATPASKRSRIVNPSRPYGRFYVHGNYVHGDKQVSRNNWNGGVQCDSPAATKAATPFEVLPLPPQSALQAYGQVLQKAGASLYRDAVDSRIVAEVRSGRSSAGALHNGIIDTPADVGGWPELRNVPPPADTDSDGMPDTWEAAHGLHADNPADAAAHQLDPGYTNVEVYLNSLAAK</sequence>
<evidence type="ECO:0000313" key="5">
    <source>
        <dbReference type="Proteomes" id="UP000316778"/>
    </source>
</evidence>
<dbReference type="InterPro" id="IPR012334">
    <property type="entry name" value="Pectin_lyas_fold"/>
</dbReference>
<accession>A0A562T5J6</accession>